<reference evidence="4 5" key="1">
    <citation type="submission" date="2019-07" db="EMBL/GenBank/DDBJ databases">
        <title>Genome sequencing for Ferrovibrio sp. K5.</title>
        <authorList>
            <person name="Park S.-J."/>
        </authorList>
    </citation>
    <scope>NUCLEOTIDE SEQUENCE [LARGE SCALE GENOMIC DNA]</scope>
    <source>
        <strain evidence="4 5">K5</strain>
    </source>
</reference>
<sequence>MDSMDDGRSVAAQVGSDTANMRGRVRVSLKISLIVISLLTVFLTAAAVHLPWLFVSRDNVAVMAQQLNTEIVSGVNREVSSIFESATAAQAALHDALYDGAVELEDKRSRDRLFFSLLKANKHFSWVSFGKPNGDFYGAQRIDEVSLRIAESRWSPERQEAERVEDSYVNDGEQITYTNTKYRASDYYAPTRSWYRLAAAKPGQHIWTDIYVFDVSRKPGLNTAVTLQNRGGDLLGVISVAIELDRISHYLANLTSLRSGSAFIINQAGNLVAFPDAREVTQPSLVSSLPELKPLANSYHPMLQMAHAGIQQAGLSLESLGATKQLVTHDASGARYFLTLAPSERSGWVIGTIIPESAFMGPIEENYYRVILAVLGAVLLVSLMSIVVSRHLFIGPLQRLINETQKIARFDLDQVQRVSSPLIEIDALSASIEQMSRGLGSFRRYLSADLVKTLVDQGVVAELGGERRNMSVMFMDLEGFTATSERLGHRIVPLLGEYFGAMSKAIEGQRGTIDKFIGDAVMAFWGAPNYDEDHPTLVCRAALDCAAGMAALRVDWARRGLPELKLRIGLTTGRMVVGNIGSAERLNYTVIGDPVNLASRLEGMNKEFGSTILISHNTWELARYDIVTRRLDAVKVRGRETAIAVYELLAMREENGNVPAGFEWIALFEKGLDLYAEGRWHEAAQQFRLVIQMRGTDAPSEVFLARAEQRIAAEPKHPVLAVSRPEQGTGGDVG</sequence>
<dbReference type="PROSITE" id="PS50885">
    <property type="entry name" value="HAMP"/>
    <property type="match status" value="1"/>
</dbReference>
<feature type="transmembrane region" description="Helical" evidence="1">
    <location>
        <begin position="31"/>
        <end position="54"/>
    </location>
</feature>
<accession>A0A516H015</accession>
<dbReference type="PANTHER" id="PTHR43081:SF1">
    <property type="entry name" value="ADENYLATE CYCLASE, TERMINAL-DIFFERENTIATION SPECIFIC"/>
    <property type="match status" value="1"/>
</dbReference>
<dbReference type="InterPro" id="IPR050697">
    <property type="entry name" value="Adenylyl/Guanylyl_Cyclase_3/4"/>
</dbReference>
<dbReference type="EMBL" id="CP041636">
    <property type="protein sequence ID" value="QDO97127.1"/>
    <property type="molecule type" value="Genomic_DNA"/>
</dbReference>
<dbReference type="KEGG" id="fer:FNB15_07495"/>
<dbReference type="CDD" id="cd06225">
    <property type="entry name" value="HAMP"/>
    <property type="match status" value="1"/>
</dbReference>
<dbReference type="GO" id="GO:0035556">
    <property type="term" value="P:intracellular signal transduction"/>
    <property type="evidence" value="ECO:0007669"/>
    <property type="project" value="InterPro"/>
</dbReference>
<dbReference type="Gene3D" id="3.30.70.1230">
    <property type="entry name" value="Nucleotide cyclase"/>
    <property type="match status" value="1"/>
</dbReference>
<dbReference type="PANTHER" id="PTHR43081">
    <property type="entry name" value="ADENYLATE CYCLASE, TERMINAL-DIFFERENTIATION SPECIFIC-RELATED"/>
    <property type="match status" value="1"/>
</dbReference>
<dbReference type="PROSITE" id="PS50125">
    <property type="entry name" value="GUANYLATE_CYCLASE_2"/>
    <property type="match status" value="1"/>
</dbReference>
<protein>
    <submittedName>
        <fullName evidence="4">HAMP domain-containing protein</fullName>
    </submittedName>
</protein>
<dbReference type="GO" id="GO:0004016">
    <property type="term" value="F:adenylate cyclase activity"/>
    <property type="evidence" value="ECO:0007669"/>
    <property type="project" value="UniProtKB-ARBA"/>
</dbReference>
<dbReference type="Pfam" id="PF00211">
    <property type="entry name" value="Guanylate_cyc"/>
    <property type="match status" value="1"/>
</dbReference>
<feature type="domain" description="Guanylate cyclase" evidence="2">
    <location>
        <begin position="471"/>
        <end position="602"/>
    </location>
</feature>
<dbReference type="Proteomes" id="UP000317496">
    <property type="component" value="Chromosome"/>
</dbReference>
<keyword evidence="5" id="KW-1185">Reference proteome</keyword>
<name>A0A516H015_9PROT</name>
<dbReference type="GO" id="GO:0016020">
    <property type="term" value="C:membrane"/>
    <property type="evidence" value="ECO:0007669"/>
    <property type="project" value="InterPro"/>
</dbReference>
<dbReference type="CDD" id="cd18773">
    <property type="entry name" value="PDC1_HK_sensor"/>
    <property type="match status" value="1"/>
</dbReference>
<dbReference type="InterPro" id="IPR003660">
    <property type="entry name" value="HAMP_dom"/>
</dbReference>
<dbReference type="InterPro" id="IPR001054">
    <property type="entry name" value="A/G_cyclase"/>
</dbReference>
<dbReference type="GO" id="GO:0006171">
    <property type="term" value="P:cAMP biosynthetic process"/>
    <property type="evidence" value="ECO:0007669"/>
    <property type="project" value="TreeGrafter"/>
</dbReference>
<dbReference type="OrthoDB" id="9762462at2"/>
<dbReference type="Gene3D" id="3.30.450.20">
    <property type="entry name" value="PAS domain"/>
    <property type="match status" value="2"/>
</dbReference>
<evidence type="ECO:0000256" key="1">
    <source>
        <dbReference type="SAM" id="Phobius"/>
    </source>
</evidence>
<gene>
    <name evidence="4" type="ORF">FNB15_07495</name>
</gene>
<keyword evidence="1" id="KW-0812">Transmembrane</keyword>
<evidence type="ECO:0000313" key="5">
    <source>
        <dbReference type="Proteomes" id="UP000317496"/>
    </source>
</evidence>
<proteinExistence type="predicted"/>
<evidence type="ECO:0000259" key="3">
    <source>
        <dbReference type="PROSITE" id="PS50885"/>
    </source>
</evidence>
<keyword evidence="1" id="KW-1133">Transmembrane helix</keyword>
<evidence type="ECO:0000313" key="4">
    <source>
        <dbReference type="EMBL" id="QDO97127.1"/>
    </source>
</evidence>
<dbReference type="SMART" id="SM00044">
    <property type="entry name" value="CYCc"/>
    <property type="match status" value="1"/>
</dbReference>
<dbReference type="InterPro" id="IPR029787">
    <property type="entry name" value="Nucleotide_cyclase"/>
</dbReference>
<feature type="transmembrane region" description="Helical" evidence="1">
    <location>
        <begin position="367"/>
        <end position="389"/>
    </location>
</feature>
<dbReference type="CDD" id="cd07302">
    <property type="entry name" value="CHD"/>
    <property type="match status" value="1"/>
</dbReference>
<feature type="domain" description="HAMP" evidence="3">
    <location>
        <begin position="391"/>
        <end position="444"/>
    </location>
</feature>
<keyword evidence="1" id="KW-0472">Membrane</keyword>
<dbReference type="RefSeq" id="WP_144068108.1">
    <property type="nucleotide sequence ID" value="NZ_CP041636.1"/>
</dbReference>
<organism evidence="4 5">
    <name type="scientific">Ferrovibrio terrae</name>
    <dbReference type="NCBI Taxonomy" id="2594003"/>
    <lineage>
        <taxon>Bacteria</taxon>
        <taxon>Pseudomonadati</taxon>
        <taxon>Pseudomonadota</taxon>
        <taxon>Alphaproteobacteria</taxon>
        <taxon>Rhodospirillales</taxon>
        <taxon>Rhodospirillaceae</taxon>
        <taxon>Ferrovibrio</taxon>
    </lineage>
</organism>
<evidence type="ECO:0000259" key="2">
    <source>
        <dbReference type="PROSITE" id="PS50125"/>
    </source>
</evidence>
<dbReference type="AlphaFoldDB" id="A0A516H015"/>
<dbReference type="Gene3D" id="6.10.340.10">
    <property type="match status" value="1"/>
</dbReference>
<dbReference type="Pfam" id="PF22673">
    <property type="entry name" value="MCP-like_PDC_1"/>
    <property type="match status" value="1"/>
</dbReference>
<dbReference type="SUPFAM" id="SSF55073">
    <property type="entry name" value="Nucleotide cyclase"/>
    <property type="match status" value="1"/>
</dbReference>